<reference evidence="1" key="1">
    <citation type="submission" date="2014-09" db="EMBL/GenBank/DDBJ databases">
        <authorList>
            <person name="Magalhaes I.L.F."/>
            <person name="Oliveira U."/>
            <person name="Santos F.R."/>
            <person name="Vidigal T.H.D.A."/>
            <person name="Brescovit A.D."/>
            <person name="Santos A.J."/>
        </authorList>
    </citation>
    <scope>NUCLEOTIDE SEQUENCE</scope>
    <source>
        <tissue evidence="1">Shoot tissue taken approximately 20 cm above the soil surface</tissue>
    </source>
</reference>
<name>A0A0A8ZAI8_ARUDO</name>
<protein>
    <submittedName>
        <fullName evidence="1">Uncharacterized protein</fullName>
    </submittedName>
</protein>
<dbReference type="EMBL" id="GBRH01263232">
    <property type="protein sequence ID" value="JAD34663.1"/>
    <property type="molecule type" value="Transcribed_RNA"/>
</dbReference>
<evidence type="ECO:0000313" key="1">
    <source>
        <dbReference type="EMBL" id="JAD34663.1"/>
    </source>
</evidence>
<dbReference type="AlphaFoldDB" id="A0A0A8ZAI8"/>
<accession>A0A0A8ZAI8</accession>
<proteinExistence type="predicted"/>
<reference evidence="1" key="2">
    <citation type="journal article" date="2015" name="Data Brief">
        <title>Shoot transcriptome of the giant reed, Arundo donax.</title>
        <authorList>
            <person name="Barrero R.A."/>
            <person name="Guerrero F.D."/>
            <person name="Moolhuijzen P."/>
            <person name="Goolsby J.A."/>
            <person name="Tidwell J."/>
            <person name="Bellgard S.E."/>
            <person name="Bellgard M.I."/>
        </authorList>
    </citation>
    <scope>NUCLEOTIDE SEQUENCE</scope>
    <source>
        <tissue evidence="1">Shoot tissue taken approximately 20 cm above the soil surface</tissue>
    </source>
</reference>
<sequence>MGMNILVRKNALNFNGHWSIHHQWSSIGSHRCCKQKQRLQGKNGKNNSRYVNYLCDEEVNKTNDCPSLKKMKSAFCTTVASCKNNRI</sequence>
<organism evidence="1">
    <name type="scientific">Arundo donax</name>
    <name type="common">Giant reed</name>
    <name type="synonym">Donax arundinaceus</name>
    <dbReference type="NCBI Taxonomy" id="35708"/>
    <lineage>
        <taxon>Eukaryota</taxon>
        <taxon>Viridiplantae</taxon>
        <taxon>Streptophyta</taxon>
        <taxon>Embryophyta</taxon>
        <taxon>Tracheophyta</taxon>
        <taxon>Spermatophyta</taxon>
        <taxon>Magnoliopsida</taxon>
        <taxon>Liliopsida</taxon>
        <taxon>Poales</taxon>
        <taxon>Poaceae</taxon>
        <taxon>PACMAD clade</taxon>
        <taxon>Arundinoideae</taxon>
        <taxon>Arundineae</taxon>
        <taxon>Arundo</taxon>
    </lineage>
</organism>